<dbReference type="Proteomes" id="UP000825434">
    <property type="component" value="Chromosome 1"/>
</dbReference>
<keyword evidence="5 8" id="KW-0472">Membrane</keyword>
<keyword evidence="3 8" id="KW-1133">Transmembrane helix</keyword>
<evidence type="ECO:0000313" key="10">
    <source>
        <dbReference type="Proteomes" id="UP000825434"/>
    </source>
</evidence>
<evidence type="ECO:0000313" key="9">
    <source>
        <dbReference type="EMBL" id="QWU87014.1"/>
    </source>
</evidence>
<evidence type="ECO:0000256" key="5">
    <source>
        <dbReference type="ARBA" id="ARBA00023136"/>
    </source>
</evidence>
<keyword evidence="2 8" id="KW-0812">Transmembrane</keyword>
<organism evidence="9 10">
    <name type="scientific">Candidozyma haemuli</name>
    <dbReference type="NCBI Taxonomy" id="45357"/>
    <lineage>
        <taxon>Eukaryota</taxon>
        <taxon>Fungi</taxon>
        <taxon>Dikarya</taxon>
        <taxon>Ascomycota</taxon>
        <taxon>Saccharomycotina</taxon>
        <taxon>Pichiomycetes</taxon>
        <taxon>Metschnikowiaceae</taxon>
        <taxon>Candidozyma</taxon>
    </lineage>
</organism>
<accession>A0ABX8I1N0</accession>
<keyword evidence="4" id="KW-0333">Golgi apparatus</keyword>
<feature type="compositionally biased region" description="Basic residues" evidence="7">
    <location>
        <begin position="396"/>
        <end position="408"/>
    </location>
</feature>
<feature type="transmembrane region" description="Helical" evidence="8">
    <location>
        <begin position="74"/>
        <end position="94"/>
    </location>
</feature>
<feature type="transmembrane region" description="Helical" evidence="8">
    <location>
        <begin position="41"/>
        <end position="62"/>
    </location>
</feature>
<dbReference type="EMBL" id="CP076661">
    <property type="protein sequence ID" value="QWU87014.1"/>
    <property type="molecule type" value="Genomic_DNA"/>
</dbReference>
<feature type="compositionally biased region" description="Basic and acidic residues" evidence="7">
    <location>
        <begin position="333"/>
        <end position="343"/>
    </location>
</feature>
<evidence type="ECO:0000256" key="3">
    <source>
        <dbReference type="ARBA" id="ARBA00022989"/>
    </source>
</evidence>
<sequence>MLFDSNMWLTERQKYGVVSTAAGVVFFILGILTFFDSSLLAIGNLLFVIGVILIIGPTRTIYFFARPTKIRPTIFFFGGITLILFKHSFIGFIVEGVGILSLFGDFLGTIVQFLRNVPVLGGILRHPAVEPYVNRFAGLDTLPISLLFRLTVWISKAELERVLVKMASNIWVVALNNGNQSTGADSPSTGHRQEWAVRSKLFILLLPSPGANVMYKSASTWFSMSKVNRRKEIKEKEAFQLRFQLALNESNNTVANWLPKQNEETEKPSGDDFLNLPILTNGSGLYELEEDDEAQKTISDFVNPEKDPQKVKVQENRQNQAGTKAMTALINKMRNDSRGRANNKDGQGPKKVGKKRSQFLGEVGKKETQKQKQKPVKVEVESDSDEEERKISAQRSTKKATKVSKRPF</sequence>
<dbReference type="PANTHER" id="PTHR21493">
    <property type="entry name" value="CGI-141-RELATED/LIPASE CONTAINING PROTEIN"/>
    <property type="match status" value="1"/>
</dbReference>
<feature type="region of interest" description="Disordered" evidence="7">
    <location>
        <begin position="304"/>
        <end position="408"/>
    </location>
</feature>
<evidence type="ECO:0000256" key="8">
    <source>
        <dbReference type="SAM" id="Phobius"/>
    </source>
</evidence>
<comment type="similarity">
    <text evidence="6">Belongs to the GOT1 family.</text>
</comment>
<keyword evidence="10" id="KW-1185">Reference proteome</keyword>
<protein>
    <submittedName>
        <fullName evidence="9">Uncharacterized protein</fullName>
    </submittedName>
</protein>
<dbReference type="InterPro" id="IPR022592">
    <property type="entry name" value="Nucleolar_19"/>
</dbReference>
<evidence type="ECO:0000256" key="7">
    <source>
        <dbReference type="SAM" id="MobiDB-lite"/>
    </source>
</evidence>
<gene>
    <name evidence="9" type="ORF">CA3LBN_001232</name>
</gene>
<dbReference type="InterPro" id="IPR007305">
    <property type="entry name" value="Vesicle_transpt_Got1/SFT2"/>
</dbReference>
<evidence type="ECO:0000256" key="2">
    <source>
        <dbReference type="ARBA" id="ARBA00022692"/>
    </source>
</evidence>
<comment type="subcellular location">
    <subcellularLocation>
        <location evidence="1">Golgi apparatus membrane</location>
        <topology evidence="1">Multi-pass membrane protein</topology>
    </subcellularLocation>
</comment>
<feature type="compositionally biased region" description="Basic and acidic residues" evidence="7">
    <location>
        <begin position="304"/>
        <end position="315"/>
    </location>
</feature>
<evidence type="ECO:0000256" key="6">
    <source>
        <dbReference type="ARBA" id="ARBA00025799"/>
    </source>
</evidence>
<dbReference type="Pfam" id="PF10863">
    <property type="entry name" value="NOP19"/>
    <property type="match status" value="1"/>
</dbReference>
<feature type="transmembrane region" description="Helical" evidence="8">
    <location>
        <begin position="15"/>
        <end position="35"/>
    </location>
</feature>
<proteinExistence type="inferred from homology"/>
<dbReference type="InterPro" id="IPR045176">
    <property type="entry name" value="Got1"/>
</dbReference>
<reference evidence="9 10" key="1">
    <citation type="submission" date="2021-06" db="EMBL/GenBank/DDBJ databases">
        <title>Candida outbreak in Lebanon.</title>
        <authorList>
            <person name="Finianos M."/>
        </authorList>
    </citation>
    <scope>NUCLEOTIDE SEQUENCE [LARGE SCALE GENOMIC DNA]</scope>
    <source>
        <strain evidence="9">CA3LBN</strain>
    </source>
</reference>
<dbReference type="Pfam" id="PF04178">
    <property type="entry name" value="Got1"/>
    <property type="match status" value="1"/>
</dbReference>
<feature type="compositionally biased region" description="Basic and acidic residues" evidence="7">
    <location>
        <begin position="363"/>
        <end position="380"/>
    </location>
</feature>
<dbReference type="PANTHER" id="PTHR21493:SF9">
    <property type="entry name" value="GOLGI TRANSPORT PROTEIN 1-RELATED"/>
    <property type="match status" value="1"/>
</dbReference>
<name>A0ABX8I1N0_9ASCO</name>
<evidence type="ECO:0000256" key="4">
    <source>
        <dbReference type="ARBA" id="ARBA00023034"/>
    </source>
</evidence>
<evidence type="ECO:0000256" key="1">
    <source>
        <dbReference type="ARBA" id="ARBA00004653"/>
    </source>
</evidence>